<dbReference type="InterPro" id="IPR025421">
    <property type="entry name" value="DUF4148"/>
</dbReference>
<dbReference type="AlphaFoldDB" id="A0AAW7R4M2"/>
<dbReference type="Proteomes" id="UP000029590">
    <property type="component" value="Unassembled WGS sequence"/>
</dbReference>
<accession>A0AAW7R4M2</accession>
<sequence length="97" mass="10362">MNTTKLVATTLLAAFAALSIPAFAQTTAQPMRMTPAATKDGVPGAAANSQWAAANGQWVAPYGQPVHEKTRAEVYQELVQAEQDGQLQYLNSTLYAH</sequence>
<name>A0AAW7R4M2_BURGA</name>
<evidence type="ECO:0000313" key="2">
    <source>
        <dbReference type="EMBL" id="KGC18129.1"/>
    </source>
</evidence>
<feature type="chain" id="PRO_5043297082" description="DUF4148 domain-containing protein" evidence="1">
    <location>
        <begin position="25"/>
        <end position="97"/>
    </location>
</feature>
<evidence type="ECO:0000313" key="3">
    <source>
        <dbReference type="Proteomes" id="UP000029590"/>
    </source>
</evidence>
<protein>
    <recommendedName>
        <fullName evidence="4">DUF4148 domain-containing protein</fullName>
    </recommendedName>
</protein>
<gene>
    <name evidence="2" type="ORF">DM48_4422</name>
</gene>
<dbReference type="Pfam" id="PF13663">
    <property type="entry name" value="DUF4148"/>
    <property type="match status" value="1"/>
</dbReference>
<keyword evidence="1" id="KW-0732">Signal</keyword>
<reference evidence="2 3" key="1">
    <citation type="submission" date="2014-04" db="EMBL/GenBank/DDBJ databases">
        <authorList>
            <person name="Bishop-Lilly K.A."/>
            <person name="Broomall S.M."/>
            <person name="Chain P.S."/>
            <person name="Chertkov O."/>
            <person name="Coyne S.R."/>
            <person name="Daligault H.E."/>
            <person name="Davenport K.W."/>
            <person name="Erkkila T."/>
            <person name="Frey K.G."/>
            <person name="Gibbons H.S."/>
            <person name="Gu W."/>
            <person name="Jaissle J."/>
            <person name="Johnson S.L."/>
            <person name="Koroleva G.I."/>
            <person name="Ladner J.T."/>
            <person name="Lo C.-C."/>
            <person name="Minogue T.D."/>
            <person name="Munk C."/>
            <person name="Palacios G.F."/>
            <person name="Redden C.L."/>
            <person name="Rosenzweig C.N."/>
            <person name="Scholz M.B."/>
            <person name="Teshima H."/>
            <person name="Xu Y."/>
        </authorList>
    </citation>
    <scope>NUCLEOTIDE SEQUENCE [LARGE SCALE GENOMIC DNA]</scope>
    <source>
        <strain evidence="3">gladioli</strain>
    </source>
</reference>
<dbReference type="RefSeq" id="WP_036034827.1">
    <property type="nucleotide sequence ID" value="NZ_CADEPT010000001.1"/>
</dbReference>
<evidence type="ECO:0008006" key="4">
    <source>
        <dbReference type="Google" id="ProtNLM"/>
    </source>
</evidence>
<dbReference type="KEGG" id="bgo:BM43_1224"/>
<evidence type="ECO:0000256" key="1">
    <source>
        <dbReference type="SAM" id="SignalP"/>
    </source>
</evidence>
<dbReference type="EMBL" id="JPGG01000015">
    <property type="protein sequence ID" value="KGC18129.1"/>
    <property type="molecule type" value="Genomic_DNA"/>
</dbReference>
<organism evidence="2 3">
    <name type="scientific">Burkholderia gladioli</name>
    <name type="common">Pseudomonas marginata</name>
    <name type="synonym">Phytomonas marginata</name>
    <dbReference type="NCBI Taxonomy" id="28095"/>
    <lineage>
        <taxon>Bacteria</taxon>
        <taxon>Pseudomonadati</taxon>
        <taxon>Pseudomonadota</taxon>
        <taxon>Betaproteobacteria</taxon>
        <taxon>Burkholderiales</taxon>
        <taxon>Burkholderiaceae</taxon>
        <taxon>Burkholderia</taxon>
    </lineage>
</organism>
<proteinExistence type="predicted"/>
<feature type="signal peptide" evidence="1">
    <location>
        <begin position="1"/>
        <end position="24"/>
    </location>
</feature>
<comment type="caution">
    <text evidence="2">The sequence shown here is derived from an EMBL/GenBank/DDBJ whole genome shotgun (WGS) entry which is preliminary data.</text>
</comment>